<keyword evidence="8" id="KW-0472">Membrane</keyword>
<protein>
    <recommendedName>
        <fullName evidence="4 11">MICOS complex subunit MIC12</fullName>
    </recommendedName>
    <alternativeName>
        <fullName evidence="10 11">Altered inheritance of mitochondria protein 5, mitochondrial</fullName>
    </alternativeName>
    <alternativeName>
        <fullName evidence="9 11">Found in mitochondrial proteome protein 51</fullName>
    </alternativeName>
</protein>
<keyword evidence="11" id="KW-0999">Mitochondrion inner membrane</keyword>
<evidence type="ECO:0000256" key="7">
    <source>
        <dbReference type="ARBA" id="ARBA00023128"/>
    </source>
</evidence>
<evidence type="ECO:0000256" key="3">
    <source>
        <dbReference type="ARBA" id="ARBA00009188"/>
    </source>
</evidence>
<comment type="similarity">
    <text evidence="3 11">Belongs to the MICOS complex subunit Mic12 family.</text>
</comment>
<dbReference type="InterPro" id="IPR031463">
    <property type="entry name" value="Mic12"/>
</dbReference>
<dbReference type="GO" id="GO:0042407">
    <property type="term" value="P:cristae formation"/>
    <property type="evidence" value="ECO:0007669"/>
    <property type="project" value="InterPro"/>
</dbReference>
<comment type="caution">
    <text evidence="12">The sequence shown here is derived from an EMBL/GenBank/DDBJ whole genome shotgun (WGS) entry which is preliminary data.</text>
</comment>
<comment type="subcellular location">
    <subcellularLocation>
        <location evidence="2">Membrane</location>
    </subcellularLocation>
    <subcellularLocation>
        <location evidence="11">Mitochondrion inner membrane</location>
        <topology evidence="11">Single-pass membrane protein</topology>
    </subcellularLocation>
</comment>
<evidence type="ECO:0000256" key="4">
    <source>
        <dbReference type="ARBA" id="ARBA00018170"/>
    </source>
</evidence>
<comment type="subunit">
    <text evidence="11">Component of the mitochondrial contact site and cristae organizing system (MICOS) complex.</text>
</comment>
<dbReference type="GO" id="GO:0061617">
    <property type="term" value="C:MICOS complex"/>
    <property type="evidence" value="ECO:0007669"/>
    <property type="project" value="UniProtKB-UniRule"/>
</dbReference>
<keyword evidence="7 11" id="KW-0496">Mitochondrion</keyword>
<evidence type="ECO:0000256" key="6">
    <source>
        <dbReference type="ARBA" id="ARBA00022989"/>
    </source>
</evidence>
<gene>
    <name evidence="12" type="ORF">JX265_006768</name>
</gene>
<accession>A0A9P9WKR1</accession>
<organism evidence="12 13">
    <name type="scientific">Neoarthrinium moseri</name>
    <dbReference type="NCBI Taxonomy" id="1658444"/>
    <lineage>
        <taxon>Eukaryota</taxon>
        <taxon>Fungi</taxon>
        <taxon>Dikarya</taxon>
        <taxon>Ascomycota</taxon>
        <taxon>Pezizomycotina</taxon>
        <taxon>Sordariomycetes</taxon>
        <taxon>Xylariomycetidae</taxon>
        <taxon>Amphisphaeriales</taxon>
        <taxon>Apiosporaceae</taxon>
        <taxon>Neoarthrinium</taxon>
    </lineage>
</organism>
<dbReference type="GO" id="GO:0044284">
    <property type="term" value="C:mitochondrial crista junction"/>
    <property type="evidence" value="ECO:0007669"/>
    <property type="project" value="InterPro"/>
</dbReference>
<evidence type="ECO:0000313" key="13">
    <source>
        <dbReference type="Proteomes" id="UP000829685"/>
    </source>
</evidence>
<dbReference type="Pfam" id="PF17050">
    <property type="entry name" value="AIM5"/>
    <property type="match status" value="1"/>
</dbReference>
<evidence type="ECO:0000256" key="11">
    <source>
        <dbReference type="RuleBase" id="RU363010"/>
    </source>
</evidence>
<evidence type="ECO:0000256" key="8">
    <source>
        <dbReference type="ARBA" id="ARBA00023136"/>
    </source>
</evidence>
<evidence type="ECO:0000256" key="10">
    <source>
        <dbReference type="ARBA" id="ARBA00032985"/>
    </source>
</evidence>
<evidence type="ECO:0000256" key="5">
    <source>
        <dbReference type="ARBA" id="ARBA00022692"/>
    </source>
</evidence>
<dbReference type="AlphaFoldDB" id="A0A9P9WKR1"/>
<keyword evidence="13" id="KW-1185">Reference proteome</keyword>
<dbReference type="EMBL" id="JAFIMR010000016">
    <property type="protein sequence ID" value="KAI1868789.1"/>
    <property type="molecule type" value="Genomic_DNA"/>
</dbReference>
<evidence type="ECO:0000256" key="9">
    <source>
        <dbReference type="ARBA" id="ARBA00032159"/>
    </source>
</evidence>
<comment type="function">
    <text evidence="1 11">Component of the MICOS complex, a large protein complex of the mitochondrial inner membrane that plays crucial roles in the maintenance of crista junctions, inner membrane architecture, and formation of contact sites to the outer membrane.</text>
</comment>
<reference evidence="12" key="1">
    <citation type="submission" date="2021-03" db="EMBL/GenBank/DDBJ databases">
        <title>Revisited historic fungal species revealed as producer of novel bioactive compounds through whole genome sequencing and comparative genomics.</title>
        <authorList>
            <person name="Vignolle G.A."/>
            <person name="Hochenegger N."/>
            <person name="Mach R.L."/>
            <person name="Mach-Aigner A.R."/>
            <person name="Javad Rahimi M."/>
            <person name="Salim K.A."/>
            <person name="Chan C.M."/>
            <person name="Lim L.B.L."/>
            <person name="Cai F."/>
            <person name="Druzhinina I.S."/>
            <person name="U'Ren J.M."/>
            <person name="Derntl C."/>
        </authorList>
    </citation>
    <scope>NUCLEOTIDE SEQUENCE</scope>
    <source>
        <strain evidence="12">TUCIM 5799</strain>
    </source>
</reference>
<dbReference type="Proteomes" id="UP000829685">
    <property type="component" value="Unassembled WGS sequence"/>
</dbReference>
<proteinExistence type="inferred from homology"/>
<name>A0A9P9WKR1_9PEZI</name>
<evidence type="ECO:0000256" key="2">
    <source>
        <dbReference type="ARBA" id="ARBA00004370"/>
    </source>
</evidence>
<evidence type="ECO:0000313" key="12">
    <source>
        <dbReference type="EMBL" id="KAI1868789.1"/>
    </source>
</evidence>
<keyword evidence="6" id="KW-1133">Transmembrane helix</keyword>
<sequence length="352" mass="37619">MHMCDAGLGLVAARLSATFVIFRDGELQQPTSKEKSTVLTGNWGLGLRNYQRNKSDLPPAPLQLPDVARSIGTSIRTPAPRCAHIPTAPVIMGFTTGFTGGVTLTLSLAYLTVLAHQRNRERQSAILRANNLVVSGITDPLPPFHPPTRSELAALERANLVESAKDKWNAEVEGAVRWAQETDWVEVREGLESAAGRLWGRALGNAVDGAEKAENKAARLAGEAKDDVKSAADAKAAGVAEAAKSAYADAKARGSDALSRGEKQAEEAKGSLFSAVGKGIEKGKEALGLAKDKVVGAGEKVEGKVDEKLNPIERTLRQRYEKPSGVNQTVEEALAERYLPVDKRDNTVLRGV</sequence>
<keyword evidence="5" id="KW-0812">Transmembrane</keyword>
<evidence type="ECO:0000256" key="1">
    <source>
        <dbReference type="ARBA" id="ARBA00002689"/>
    </source>
</evidence>